<dbReference type="Proteomes" id="UP001190700">
    <property type="component" value="Unassembled WGS sequence"/>
</dbReference>
<comment type="caution">
    <text evidence="1">The sequence shown here is derived from an EMBL/GenBank/DDBJ whole genome shotgun (WGS) entry which is preliminary data.</text>
</comment>
<reference evidence="1" key="2">
    <citation type="submission" date="2023-06" db="EMBL/GenBank/DDBJ databases">
        <title>Long-read-based genome assembly of the green algal bacterivore Cymbomonas tetramitiformis.</title>
        <authorList>
            <person name="Gyaltshen Y."/>
            <person name="Rozenberg A."/>
            <person name="Paasch A."/>
            <person name="Burns J.A."/>
            <person name="Warring S."/>
            <person name="Larson R."/>
            <person name="Maurer-Alcala X."/>
            <person name="Dacks J."/>
            <person name="Kim E."/>
        </authorList>
    </citation>
    <scope>NUCLEOTIDE SEQUENCE</scope>
    <source>
        <strain evidence="1">PLY_AMNH</strain>
    </source>
</reference>
<gene>
    <name evidence="2" type="ORF">CYMTET_36745</name>
    <name evidence="1" type="ORF">CYMTET_39097</name>
</gene>
<evidence type="ECO:0000313" key="2">
    <source>
        <dbReference type="EMBL" id="KAK3254027.1"/>
    </source>
</evidence>
<reference evidence="1 3" key="1">
    <citation type="journal article" date="2015" name="Genome Biol. Evol.">
        <title>Comparative Genomics of a Bacterivorous Green Alga Reveals Evolutionary Causalities and Consequences of Phago-Mixotrophic Mode of Nutrition.</title>
        <authorList>
            <person name="Burns J.A."/>
            <person name="Paasch A."/>
            <person name="Narechania A."/>
            <person name="Kim E."/>
        </authorList>
    </citation>
    <scope>NUCLEOTIDE SEQUENCE [LARGE SCALE GENOMIC DNA]</scope>
    <source>
        <strain evidence="1">PLY_AMNH</strain>
    </source>
</reference>
<keyword evidence="3" id="KW-1185">Reference proteome</keyword>
<accession>A0AAE0CAS1</accession>
<evidence type="ECO:0000313" key="1">
    <source>
        <dbReference type="EMBL" id="KAK3251578.1"/>
    </source>
</evidence>
<protein>
    <submittedName>
        <fullName evidence="1">Uncharacterized protein</fullName>
    </submittedName>
</protein>
<dbReference type="EMBL" id="LGRX02025964">
    <property type="protein sequence ID" value="KAK3251578.1"/>
    <property type="molecule type" value="Genomic_DNA"/>
</dbReference>
<evidence type="ECO:0000313" key="3">
    <source>
        <dbReference type="Proteomes" id="UP001190700"/>
    </source>
</evidence>
<name>A0AAE0CAS1_9CHLO</name>
<sequence length="125" mass="13859">MASVWPARSARIQTAGSFYKKHNRVVTLSNQSLAFGKSIRTAQEAAKISTEKVLTLEKIAVMRWGNQFKQLKKNYTLRPGIDACLEKYKLENKTNKEAIVETNEDEQGSKVGNAVAASEIGLDLS</sequence>
<dbReference type="EMBL" id="LGRX02024303">
    <property type="protein sequence ID" value="KAK3254027.1"/>
    <property type="molecule type" value="Genomic_DNA"/>
</dbReference>
<proteinExistence type="predicted"/>
<organism evidence="1 3">
    <name type="scientific">Cymbomonas tetramitiformis</name>
    <dbReference type="NCBI Taxonomy" id="36881"/>
    <lineage>
        <taxon>Eukaryota</taxon>
        <taxon>Viridiplantae</taxon>
        <taxon>Chlorophyta</taxon>
        <taxon>Pyramimonadophyceae</taxon>
        <taxon>Pyramimonadales</taxon>
        <taxon>Pyramimonadaceae</taxon>
        <taxon>Cymbomonas</taxon>
    </lineage>
</organism>
<dbReference type="AlphaFoldDB" id="A0AAE0CAS1"/>